<dbReference type="PANTHER" id="PTHR40045:SF1">
    <property type="entry name" value="YQCI_YCGG FAMILY PROTEIN"/>
    <property type="match status" value="1"/>
</dbReference>
<gene>
    <name evidence="1" type="ORF">ACFOU2_11475</name>
</gene>
<reference evidence="2" key="1">
    <citation type="journal article" date="2019" name="Int. J. Syst. Evol. Microbiol.">
        <title>The Global Catalogue of Microorganisms (GCM) 10K type strain sequencing project: providing services to taxonomists for standard genome sequencing and annotation.</title>
        <authorList>
            <consortium name="The Broad Institute Genomics Platform"/>
            <consortium name="The Broad Institute Genome Sequencing Center for Infectious Disease"/>
            <person name="Wu L."/>
            <person name="Ma J."/>
        </authorList>
    </citation>
    <scope>NUCLEOTIDE SEQUENCE [LARGE SCALE GENOMIC DNA]</scope>
    <source>
        <strain evidence="2">CCUG 61889</strain>
    </source>
</reference>
<dbReference type="PANTHER" id="PTHR40045">
    <property type="entry name" value="YCGG FAMILY PROTEIN"/>
    <property type="match status" value="1"/>
</dbReference>
<sequence length="253" mass="29523">MIQLYDKNSIQENSALLEEWEQSAFHLLATKMTDREKPFPCIPAHQGFMLNHLRYAFLGDPRASATHKDLAALLKSYSECSRQTGKHASLIVFFKTPADLVQTHNIKDYERLFWSLLNGTSKLDEKEWPSHIPPNPAHHAWEFCFHQEQYFVYCATPGHVMRKSRSFPFFMLAITPRWVLEEFSAAVKTASKVKQSIRERLTAYDEVPPHSDLKWYGQSDNYEWKQYFLTDDDTSSSSCPFARYWKANQDNCP</sequence>
<dbReference type="Pfam" id="PF08892">
    <property type="entry name" value="YqcI_YcgG"/>
    <property type="match status" value="1"/>
</dbReference>
<dbReference type="EMBL" id="JBHRZT010000052">
    <property type="protein sequence ID" value="MFC3884075.1"/>
    <property type="molecule type" value="Genomic_DNA"/>
</dbReference>
<name>A0ABV8B2I5_9BACI</name>
<proteinExistence type="predicted"/>
<dbReference type="InterPro" id="IPR014988">
    <property type="entry name" value="Uncharacterised_YqcI/YcgG"/>
</dbReference>
<organism evidence="1 2">
    <name type="scientific">Bacillus songklensis</name>
    <dbReference type="NCBI Taxonomy" id="1069116"/>
    <lineage>
        <taxon>Bacteria</taxon>
        <taxon>Bacillati</taxon>
        <taxon>Bacillota</taxon>
        <taxon>Bacilli</taxon>
        <taxon>Bacillales</taxon>
        <taxon>Bacillaceae</taxon>
        <taxon>Bacillus</taxon>
    </lineage>
</organism>
<evidence type="ECO:0000313" key="2">
    <source>
        <dbReference type="Proteomes" id="UP001595752"/>
    </source>
</evidence>
<keyword evidence="2" id="KW-1185">Reference proteome</keyword>
<comment type="caution">
    <text evidence="1">The sequence shown here is derived from an EMBL/GenBank/DDBJ whole genome shotgun (WGS) entry which is preliminary data.</text>
</comment>
<evidence type="ECO:0000313" key="1">
    <source>
        <dbReference type="EMBL" id="MFC3884075.1"/>
    </source>
</evidence>
<protein>
    <submittedName>
        <fullName evidence="1">YqcI/YcgG family protein</fullName>
    </submittedName>
</protein>
<dbReference type="RefSeq" id="WP_377915184.1">
    <property type="nucleotide sequence ID" value="NZ_JBHRZT010000052.1"/>
</dbReference>
<accession>A0ABV8B2I5</accession>
<dbReference type="Proteomes" id="UP001595752">
    <property type="component" value="Unassembled WGS sequence"/>
</dbReference>